<evidence type="ECO:0000259" key="3">
    <source>
        <dbReference type="Pfam" id="PF10159"/>
    </source>
</evidence>
<feature type="region of interest" description="Disordered" evidence="1">
    <location>
        <begin position="112"/>
        <end position="186"/>
    </location>
</feature>
<dbReference type="Proteomes" id="UP000698800">
    <property type="component" value="Unassembled WGS sequence"/>
</dbReference>
<dbReference type="PANTHER" id="PTHR14580:SF0">
    <property type="entry name" value="MULTIPLE MYELOMA TUMOR-ASSOCIATED PROTEIN 2"/>
    <property type="match status" value="1"/>
</dbReference>
<evidence type="ECO:0000259" key="2">
    <source>
        <dbReference type="Pfam" id="PF08648"/>
    </source>
</evidence>
<sequence length="966" mass="104183">MAKKKKKGRSRGKEKAPQPDSGVLQPGKEAGKTTVLKDFMKANPTLSVAECMHEFRKHAAATQEELDRKLGQARQKNVGPQGEINALEEFMRSNPTRSAIECMHELRKRAAATRERVRRIGRIPPDPIDNQGEVPHPLGFRGMGGFGEGTRKGNAQELANKNREGNSGTAIQKGQKPVKESNGKTAEGYIQEARRVVSTADCGGETVGGVEGVGGKTVGVEGEVEGDETSGRTVLGGWRDVEVEFEEGEVDDLMLKLVGDLIEKSHCRDNSRDSLRVNPSATLPGDYCPLTRATTLSPLPSSRVSFLLPPKEPSRMDRVGRPNVDPTPLGGTRSRRGRAEDFFDSSVATSGRNGEGSAKETKTARGARSRSTGDRGLRRGERERSASPARGPHSRAGRKRDGDDTRGSGRYERDRSRDRDRRYRSRSRDRYDRRRERSRSREREHRGDRGGRDRDRDRDRDRSEKKLAERGSGRDARHSPRRDAPKAASSRRHNTRSISPPTAVSPRRRTRNGSPKRNDTKPKPDSRKNTPLPSIESPDFGGADDRMDVSEDNGPPEGGDEEDETEAQMRTMMGFGGFGTTKQKKIQGNDIYGVRKDKKTEYRQYIQRTSLIYILIITTMDLLAGVRKEGSRGGRANFKWEDVKDDAHRENYLGHSLKAPVGRWQKGRDLGWYAKGDDGSESVSAEEARREEIRRIKEAEQDALSAALGFKVEPRRRDSSGVMVEEVKRAVKETAGVGDEEEGEGGRGVGFGGVVGGVGGADGGEDILGGIGVGDGDEGGLKGLVINTIITNTTTATAPPTAHANATNPAPQALTTATDTPSKTQTPHTPAAEAEAEAEAEAPASAATTPTQDEPEAPPKLPHQTTIAEKDGVITAMITITGIEDEITAMTAMAVSTAAAEDPGLDPGADLGVLDRTPTVAGGKGVVMPRSGGGMRIAIVGIGAGAVMAMMIRGTTYGGGGRGRIA</sequence>
<dbReference type="OrthoDB" id="21368at2759"/>
<evidence type="ECO:0000313" key="4">
    <source>
        <dbReference type="EMBL" id="KAH0536113.1"/>
    </source>
</evidence>
<dbReference type="InterPro" id="IPR039207">
    <property type="entry name" value="MMTAG2-like"/>
</dbReference>
<feature type="compositionally biased region" description="Low complexity" evidence="1">
    <location>
        <begin position="841"/>
        <end position="851"/>
    </location>
</feature>
<dbReference type="Pfam" id="PF10159">
    <property type="entry name" value="MMtag"/>
    <property type="match status" value="1"/>
</dbReference>
<keyword evidence="5" id="KW-1185">Reference proteome</keyword>
<dbReference type="AlphaFoldDB" id="A0A9P8I689"/>
<dbReference type="EMBL" id="JAGHQL010000233">
    <property type="protein sequence ID" value="KAH0536113.1"/>
    <property type="molecule type" value="Genomic_DNA"/>
</dbReference>
<dbReference type="InterPro" id="IPR013957">
    <property type="entry name" value="SNRNP27"/>
</dbReference>
<evidence type="ECO:0000313" key="5">
    <source>
        <dbReference type="Proteomes" id="UP000698800"/>
    </source>
</evidence>
<dbReference type="Pfam" id="PF08648">
    <property type="entry name" value="SNRNP27"/>
    <property type="match status" value="1"/>
</dbReference>
<proteinExistence type="predicted"/>
<dbReference type="InterPro" id="IPR019315">
    <property type="entry name" value="MMTA2_N"/>
</dbReference>
<feature type="compositionally biased region" description="Basic and acidic residues" evidence="1">
    <location>
        <begin position="399"/>
        <end position="485"/>
    </location>
</feature>
<feature type="region of interest" description="Disordered" evidence="1">
    <location>
        <begin position="1"/>
        <end position="31"/>
    </location>
</feature>
<feature type="compositionally biased region" description="Low complexity" evidence="1">
    <location>
        <begin position="796"/>
        <end position="811"/>
    </location>
</feature>
<protein>
    <submittedName>
        <fullName evidence="4">Uncharacterized protein</fullName>
    </submittedName>
</protein>
<feature type="compositionally biased region" description="Basic and acidic residues" evidence="1">
    <location>
        <begin position="371"/>
        <end position="385"/>
    </location>
</feature>
<name>A0A9P8I689_9PEZI</name>
<feature type="compositionally biased region" description="Basic and acidic residues" evidence="1">
    <location>
        <begin position="516"/>
        <end position="528"/>
    </location>
</feature>
<gene>
    <name evidence="4" type="ORF">FGG08_006979</name>
</gene>
<comment type="caution">
    <text evidence="4">The sequence shown here is derived from an EMBL/GenBank/DDBJ whole genome shotgun (WGS) entry which is preliminary data.</text>
</comment>
<feature type="region of interest" description="Disordered" evidence="1">
    <location>
        <begin position="202"/>
        <end position="233"/>
    </location>
</feature>
<feature type="region of interest" description="Disordered" evidence="1">
    <location>
        <begin position="796"/>
        <end position="868"/>
    </location>
</feature>
<feature type="region of interest" description="Disordered" evidence="1">
    <location>
        <begin position="300"/>
        <end position="565"/>
    </location>
</feature>
<feature type="domain" description="U4/U6.U5 small nuclear ribonucleoprotein 27kDa protein" evidence="2">
    <location>
        <begin position="565"/>
        <end position="609"/>
    </location>
</feature>
<feature type="compositionally biased region" description="Basic residues" evidence="1">
    <location>
        <begin position="112"/>
        <end position="121"/>
    </location>
</feature>
<reference evidence="4" key="1">
    <citation type="submission" date="2021-03" db="EMBL/GenBank/DDBJ databases">
        <title>Comparative genomics and phylogenomic investigation of the class Geoglossomycetes provide insights into ecological specialization and systematics.</title>
        <authorList>
            <person name="Melie T."/>
            <person name="Pirro S."/>
            <person name="Miller A.N."/>
            <person name="Quandt A."/>
        </authorList>
    </citation>
    <scope>NUCLEOTIDE SEQUENCE</scope>
    <source>
        <strain evidence="4">GBOQ0MN5Z8</strain>
    </source>
</reference>
<feature type="domain" description="Multiple myeloma tumor-associated protein 2-like N-terminal" evidence="3">
    <location>
        <begin position="630"/>
        <end position="709"/>
    </location>
</feature>
<feature type="compositionally biased region" description="Gly residues" evidence="1">
    <location>
        <begin position="205"/>
        <end position="217"/>
    </location>
</feature>
<organism evidence="4 5">
    <name type="scientific">Glutinoglossum americanum</name>
    <dbReference type="NCBI Taxonomy" id="1670608"/>
    <lineage>
        <taxon>Eukaryota</taxon>
        <taxon>Fungi</taxon>
        <taxon>Dikarya</taxon>
        <taxon>Ascomycota</taxon>
        <taxon>Pezizomycotina</taxon>
        <taxon>Geoglossomycetes</taxon>
        <taxon>Geoglossales</taxon>
        <taxon>Geoglossaceae</taxon>
        <taxon>Glutinoglossum</taxon>
    </lineage>
</organism>
<evidence type="ECO:0000256" key="1">
    <source>
        <dbReference type="SAM" id="MobiDB-lite"/>
    </source>
</evidence>
<accession>A0A9P8I689</accession>
<feature type="compositionally biased region" description="Basic residues" evidence="1">
    <location>
        <begin position="1"/>
        <end position="10"/>
    </location>
</feature>
<dbReference type="GO" id="GO:0008380">
    <property type="term" value="P:RNA splicing"/>
    <property type="evidence" value="ECO:0007669"/>
    <property type="project" value="InterPro"/>
</dbReference>
<feature type="compositionally biased region" description="Polar residues" evidence="1">
    <location>
        <begin position="813"/>
        <end position="825"/>
    </location>
</feature>
<dbReference type="PANTHER" id="PTHR14580">
    <property type="entry name" value="MULTIPLE MYELOMA TUMOR-ASSOCIATED PROTEIN 2 FAMILY MEMBER"/>
    <property type="match status" value="1"/>
</dbReference>